<organism evidence="1 2">
    <name type="scientific">Candidatus Gottesmanbacteria bacterium RIFCSPLOWO2_01_FULL_49_10</name>
    <dbReference type="NCBI Taxonomy" id="1798396"/>
    <lineage>
        <taxon>Bacteria</taxon>
        <taxon>Candidatus Gottesmaniibacteriota</taxon>
    </lineage>
</organism>
<protein>
    <recommendedName>
        <fullName evidence="3">Radical SAM core domain-containing protein</fullName>
    </recommendedName>
</protein>
<dbReference type="STRING" id="1798396.A2973_04110"/>
<dbReference type="Gene3D" id="3.20.20.70">
    <property type="entry name" value="Aldolase class I"/>
    <property type="match status" value="1"/>
</dbReference>
<dbReference type="InterPro" id="IPR050377">
    <property type="entry name" value="Radical_SAM_PqqE_MftC-like"/>
</dbReference>
<dbReference type="PANTHER" id="PTHR11228">
    <property type="entry name" value="RADICAL SAM DOMAIN PROTEIN"/>
    <property type="match status" value="1"/>
</dbReference>
<dbReference type="AlphaFoldDB" id="A0A1F6B1A7"/>
<sequence length="364" mass="39895">MLTEQKGSLPVLQGYDVQPVLDKPLLFGDIAAVTGGESLCSARCLGCYDTAGKFTLEAIRTGRQPLTTEQWLEVIDELGPYIQTLMLSSTAEPTSITNWPGHQRMIDQALEDGLFVILYTNGLTMNQPMVDWIKARDGLSVNGKWYHPDPKTNDRMMGLKRLEEAYVVRDGQTIPLHLALLLDAGLTERSYRLGAGNTLYQQNADAVPDMWSWLREHHIIPTFSWPVRTGAGAIAARRFGIPPEQLEKLTRRCHEIDGEQGILWELGMGPHIGATACADHWMLFLGPFGDALQCASSRQPPFGNVMDDGGVAELIRRKALYDADLAPMRAGASGRATCVCNECATGIGAPGPLNVVYVNESSNL</sequence>
<evidence type="ECO:0000313" key="2">
    <source>
        <dbReference type="Proteomes" id="UP000176409"/>
    </source>
</evidence>
<dbReference type="InterPro" id="IPR013785">
    <property type="entry name" value="Aldolase_TIM"/>
</dbReference>
<name>A0A1F6B1A7_9BACT</name>
<gene>
    <name evidence="1" type="ORF">A2973_04110</name>
</gene>
<dbReference type="Proteomes" id="UP000176409">
    <property type="component" value="Unassembled WGS sequence"/>
</dbReference>
<comment type="caution">
    <text evidence="1">The sequence shown here is derived from an EMBL/GenBank/DDBJ whole genome shotgun (WGS) entry which is preliminary data.</text>
</comment>
<accession>A0A1F6B1A7</accession>
<evidence type="ECO:0000313" key="1">
    <source>
        <dbReference type="EMBL" id="OGG30512.1"/>
    </source>
</evidence>
<dbReference type="InterPro" id="IPR058240">
    <property type="entry name" value="rSAM_sf"/>
</dbReference>
<dbReference type="EMBL" id="MFJZ01000018">
    <property type="protein sequence ID" value="OGG30512.1"/>
    <property type="molecule type" value="Genomic_DNA"/>
</dbReference>
<dbReference type="SUPFAM" id="SSF102114">
    <property type="entry name" value="Radical SAM enzymes"/>
    <property type="match status" value="1"/>
</dbReference>
<proteinExistence type="predicted"/>
<evidence type="ECO:0008006" key="3">
    <source>
        <dbReference type="Google" id="ProtNLM"/>
    </source>
</evidence>
<reference evidence="1 2" key="1">
    <citation type="journal article" date="2016" name="Nat. Commun.">
        <title>Thousands of microbial genomes shed light on interconnected biogeochemical processes in an aquifer system.</title>
        <authorList>
            <person name="Anantharaman K."/>
            <person name="Brown C.T."/>
            <person name="Hug L.A."/>
            <person name="Sharon I."/>
            <person name="Castelle C.J."/>
            <person name="Probst A.J."/>
            <person name="Thomas B.C."/>
            <person name="Singh A."/>
            <person name="Wilkins M.J."/>
            <person name="Karaoz U."/>
            <person name="Brodie E.L."/>
            <person name="Williams K.H."/>
            <person name="Hubbard S.S."/>
            <person name="Banfield J.F."/>
        </authorList>
    </citation>
    <scope>NUCLEOTIDE SEQUENCE [LARGE SCALE GENOMIC DNA]</scope>
</reference>
<dbReference type="PANTHER" id="PTHR11228:SF7">
    <property type="entry name" value="PQQA PEPTIDE CYCLASE"/>
    <property type="match status" value="1"/>
</dbReference>